<keyword evidence="2" id="KW-1185">Reference proteome</keyword>
<accession>A0A4C1SHK2</accession>
<evidence type="ECO:0000313" key="1">
    <source>
        <dbReference type="EMBL" id="GBP01475.1"/>
    </source>
</evidence>
<evidence type="ECO:0000313" key="2">
    <source>
        <dbReference type="Proteomes" id="UP000299102"/>
    </source>
</evidence>
<dbReference type="AlphaFoldDB" id="A0A4C1SHK2"/>
<gene>
    <name evidence="1" type="ORF">EVAR_22414_1</name>
</gene>
<comment type="caution">
    <text evidence="1">The sequence shown here is derived from an EMBL/GenBank/DDBJ whole genome shotgun (WGS) entry which is preliminary data.</text>
</comment>
<sequence>MIKNDEMMMETTKRKAYPVRRNWRATESRAGTGIEIEIGNVIETECRNGIRIKSAIGIEIKNNTGIRIEGGNEMVLTARSLHLHTRMRAISDGNHHPRTLATFEESSMRCQPFKAGIGYLMEGESATGTLIQQTIYNSRSWYFVCIL</sequence>
<proteinExistence type="predicted"/>
<name>A0A4C1SHK2_EUMVA</name>
<dbReference type="Proteomes" id="UP000299102">
    <property type="component" value="Unassembled WGS sequence"/>
</dbReference>
<organism evidence="1 2">
    <name type="scientific">Eumeta variegata</name>
    <name type="common">Bagworm moth</name>
    <name type="synonym">Eumeta japonica</name>
    <dbReference type="NCBI Taxonomy" id="151549"/>
    <lineage>
        <taxon>Eukaryota</taxon>
        <taxon>Metazoa</taxon>
        <taxon>Ecdysozoa</taxon>
        <taxon>Arthropoda</taxon>
        <taxon>Hexapoda</taxon>
        <taxon>Insecta</taxon>
        <taxon>Pterygota</taxon>
        <taxon>Neoptera</taxon>
        <taxon>Endopterygota</taxon>
        <taxon>Lepidoptera</taxon>
        <taxon>Glossata</taxon>
        <taxon>Ditrysia</taxon>
        <taxon>Tineoidea</taxon>
        <taxon>Psychidae</taxon>
        <taxon>Oiketicinae</taxon>
        <taxon>Eumeta</taxon>
    </lineage>
</organism>
<reference evidence="1 2" key="1">
    <citation type="journal article" date="2019" name="Commun. Biol.">
        <title>The bagworm genome reveals a unique fibroin gene that provides high tensile strength.</title>
        <authorList>
            <person name="Kono N."/>
            <person name="Nakamura H."/>
            <person name="Ohtoshi R."/>
            <person name="Tomita M."/>
            <person name="Numata K."/>
            <person name="Arakawa K."/>
        </authorList>
    </citation>
    <scope>NUCLEOTIDE SEQUENCE [LARGE SCALE GENOMIC DNA]</scope>
</reference>
<dbReference type="EMBL" id="BGZK01003454">
    <property type="protein sequence ID" value="GBP01475.1"/>
    <property type="molecule type" value="Genomic_DNA"/>
</dbReference>
<protein>
    <submittedName>
        <fullName evidence="1">Uncharacterized protein</fullName>
    </submittedName>
</protein>